<dbReference type="RefSeq" id="XP_007758040.1">
    <property type="nucleotide sequence ID" value="XM_007759850.1"/>
</dbReference>
<evidence type="ECO:0000256" key="1">
    <source>
        <dbReference type="SAM" id="Coils"/>
    </source>
</evidence>
<evidence type="ECO:0000313" key="2">
    <source>
        <dbReference type="EMBL" id="EXJ58417.1"/>
    </source>
</evidence>
<comment type="caution">
    <text evidence="2">The sequence shown here is derived from an EMBL/GenBank/DDBJ whole genome shotgun (WGS) entry which is preliminary data.</text>
</comment>
<gene>
    <name evidence="2" type="ORF">A1O7_05842</name>
</gene>
<keyword evidence="1" id="KW-0175">Coiled coil</keyword>
<dbReference type="Proteomes" id="UP000019473">
    <property type="component" value="Unassembled WGS sequence"/>
</dbReference>
<accession>W9VRT6</accession>
<dbReference type="HOGENOM" id="CLU_520736_0_0_1"/>
<proteinExistence type="predicted"/>
<dbReference type="AlphaFoldDB" id="W9VRT6"/>
<feature type="coiled-coil region" evidence="1">
    <location>
        <begin position="363"/>
        <end position="393"/>
    </location>
</feature>
<feature type="coiled-coil region" evidence="1">
    <location>
        <begin position="70"/>
        <end position="97"/>
    </location>
</feature>
<protein>
    <submittedName>
        <fullName evidence="2">Uncharacterized protein</fullName>
    </submittedName>
</protein>
<keyword evidence="3" id="KW-1185">Reference proteome</keyword>
<reference evidence="2 3" key="1">
    <citation type="submission" date="2013-03" db="EMBL/GenBank/DDBJ databases">
        <title>The Genome Sequence of Cladophialophora yegresii CBS 114405.</title>
        <authorList>
            <consortium name="The Broad Institute Genomics Platform"/>
            <person name="Cuomo C."/>
            <person name="de Hoog S."/>
            <person name="Gorbushina A."/>
            <person name="Walker B."/>
            <person name="Young S.K."/>
            <person name="Zeng Q."/>
            <person name="Gargeya S."/>
            <person name="Fitzgerald M."/>
            <person name="Haas B."/>
            <person name="Abouelleil A."/>
            <person name="Allen A.W."/>
            <person name="Alvarado L."/>
            <person name="Arachchi H.M."/>
            <person name="Berlin A.M."/>
            <person name="Chapman S.B."/>
            <person name="Gainer-Dewar J."/>
            <person name="Goldberg J."/>
            <person name="Griggs A."/>
            <person name="Gujja S."/>
            <person name="Hansen M."/>
            <person name="Howarth C."/>
            <person name="Imamovic A."/>
            <person name="Ireland A."/>
            <person name="Larimer J."/>
            <person name="McCowan C."/>
            <person name="Murphy C."/>
            <person name="Pearson M."/>
            <person name="Poon T.W."/>
            <person name="Priest M."/>
            <person name="Roberts A."/>
            <person name="Saif S."/>
            <person name="Shea T."/>
            <person name="Sisk P."/>
            <person name="Sykes S."/>
            <person name="Wortman J."/>
            <person name="Nusbaum C."/>
            <person name="Birren B."/>
        </authorList>
    </citation>
    <scope>NUCLEOTIDE SEQUENCE [LARGE SCALE GENOMIC DNA]</scope>
    <source>
        <strain evidence="2 3">CBS 114405</strain>
    </source>
</reference>
<sequence length="523" mass="56334">MGFIDDLGHAFESAGQTIKNTAESAGGAIAGAATKAGTTISDTATAGANTVATGVVNATEAALEAMDPERKKQRERMQQAQQEWSRLDNEANEALKAAQVQSQAQIPAELNPIKAQADTLHVRLTQYLGQADTIHTQLQTKVEQDYTQAVLNLNSGLAGLTRLAMILRGHSVEEIREAKLEQGGDMDPNDFLLRVIDGSQKGFSDAMNSASTLLSLVGDLTVQVRDLDQGEIPTLLADMASFGEFSSKTITAQRQSAATAQKAIDDLQKNVQEQKQEVADHLHMNMTDDLAGIGKAILDTFGASFPDDKWEEFLQSHYINIQSSNKDIVQNQTTAAVANGIVEQATPILETVNKLQQQTANTLASLEALAPQLESLKANLNEMRIQVDDMAKVFTTLSESKHLTVSTALYVKKLGQIGATSFRVDACCSSFAGAMFAQLTQIAIPQPASNVITRNSTAPAEDVQKEVSAEWEAALALPLQCSLPPIDGKQHEHFTPEVQDRTGALMQEVIQADQKGIASYYTP</sequence>
<dbReference type="OrthoDB" id="10264002at2759"/>
<name>W9VRT6_9EURO</name>
<dbReference type="GeneID" id="19180425"/>
<dbReference type="EMBL" id="AMGW01000004">
    <property type="protein sequence ID" value="EXJ58417.1"/>
    <property type="molecule type" value="Genomic_DNA"/>
</dbReference>
<dbReference type="VEuPathDB" id="FungiDB:A1O7_05842"/>
<evidence type="ECO:0000313" key="3">
    <source>
        <dbReference type="Proteomes" id="UP000019473"/>
    </source>
</evidence>
<organism evidence="2 3">
    <name type="scientific">Cladophialophora yegresii CBS 114405</name>
    <dbReference type="NCBI Taxonomy" id="1182544"/>
    <lineage>
        <taxon>Eukaryota</taxon>
        <taxon>Fungi</taxon>
        <taxon>Dikarya</taxon>
        <taxon>Ascomycota</taxon>
        <taxon>Pezizomycotina</taxon>
        <taxon>Eurotiomycetes</taxon>
        <taxon>Chaetothyriomycetidae</taxon>
        <taxon>Chaetothyriales</taxon>
        <taxon>Herpotrichiellaceae</taxon>
        <taxon>Cladophialophora</taxon>
    </lineage>
</organism>
<feature type="coiled-coil region" evidence="1">
    <location>
        <begin position="250"/>
        <end position="284"/>
    </location>
</feature>